<reference evidence="1" key="1">
    <citation type="submission" date="2020-11" db="EMBL/GenBank/DDBJ databases">
        <authorList>
            <person name="Whitehead M."/>
        </authorList>
    </citation>
    <scope>NUCLEOTIDE SEQUENCE</scope>
    <source>
        <strain evidence="1">EGII</strain>
    </source>
</reference>
<dbReference type="AlphaFoldDB" id="A0A811UH60"/>
<evidence type="ECO:0000313" key="2">
    <source>
        <dbReference type="Proteomes" id="UP000606786"/>
    </source>
</evidence>
<name>A0A811UH60_CERCA</name>
<feature type="non-terminal residue" evidence="1">
    <location>
        <position position="109"/>
    </location>
</feature>
<sequence length="109" mass="12528">MSFIQHPPASFQTRITYSFIQSSPLPVRMSCNATFLLDAYEGIVFDTKTPAAEVNTAMAYRRTVIRLLIKSLSIILVALLVHQSSTKKWTQLRCWNRIDRRNNQGRLRG</sequence>
<dbReference type="Proteomes" id="UP000606786">
    <property type="component" value="Unassembled WGS sequence"/>
</dbReference>
<keyword evidence="2" id="KW-1185">Reference proteome</keyword>
<gene>
    <name evidence="1" type="ORF">CCAP1982_LOCUS6790</name>
</gene>
<accession>A0A811UH60</accession>
<proteinExistence type="predicted"/>
<protein>
    <submittedName>
        <fullName evidence="1">(Mediterranean fruit fly) hypothetical protein</fullName>
    </submittedName>
</protein>
<dbReference type="EMBL" id="CAJHJT010000012">
    <property type="protein sequence ID" value="CAD6998174.1"/>
    <property type="molecule type" value="Genomic_DNA"/>
</dbReference>
<comment type="caution">
    <text evidence="1">The sequence shown here is derived from an EMBL/GenBank/DDBJ whole genome shotgun (WGS) entry which is preliminary data.</text>
</comment>
<evidence type="ECO:0000313" key="1">
    <source>
        <dbReference type="EMBL" id="CAD6998174.1"/>
    </source>
</evidence>
<organism evidence="1 2">
    <name type="scientific">Ceratitis capitata</name>
    <name type="common">Mediterranean fruit fly</name>
    <name type="synonym">Tephritis capitata</name>
    <dbReference type="NCBI Taxonomy" id="7213"/>
    <lineage>
        <taxon>Eukaryota</taxon>
        <taxon>Metazoa</taxon>
        <taxon>Ecdysozoa</taxon>
        <taxon>Arthropoda</taxon>
        <taxon>Hexapoda</taxon>
        <taxon>Insecta</taxon>
        <taxon>Pterygota</taxon>
        <taxon>Neoptera</taxon>
        <taxon>Endopterygota</taxon>
        <taxon>Diptera</taxon>
        <taxon>Brachycera</taxon>
        <taxon>Muscomorpha</taxon>
        <taxon>Tephritoidea</taxon>
        <taxon>Tephritidae</taxon>
        <taxon>Ceratitis</taxon>
        <taxon>Ceratitis</taxon>
    </lineage>
</organism>